<keyword evidence="2" id="KW-1185">Reference proteome</keyword>
<dbReference type="AlphaFoldDB" id="A0A4Y7R6F3"/>
<proteinExistence type="predicted"/>
<protein>
    <submittedName>
        <fullName evidence="1">Uncharacterized protein</fullName>
    </submittedName>
</protein>
<accession>A0A4Y7R6F3</accession>
<reference evidence="1 2" key="1">
    <citation type="journal article" date="2018" name="Environ. Microbiol.">
        <title>Novel energy conservation strategies and behaviour of Pelotomaculum schinkii driving syntrophic propionate catabolism.</title>
        <authorList>
            <person name="Hidalgo-Ahumada C.A.P."/>
            <person name="Nobu M.K."/>
            <person name="Narihiro T."/>
            <person name="Tamaki H."/>
            <person name="Liu W.T."/>
            <person name="Kamagata Y."/>
            <person name="Stams A.J.M."/>
            <person name="Imachi H."/>
            <person name="Sousa D.Z."/>
        </authorList>
    </citation>
    <scope>NUCLEOTIDE SEQUENCE [LARGE SCALE GENOMIC DNA]</scope>
    <source>
        <strain evidence="1 2">HH</strain>
    </source>
</reference>
<sequence length="87" mass="10295">MKKRYFKILLDYGHLGNRNSLEVARYVTAKNCVDALFFGNRMPRVKRKREKTGVIKVIEISYSEYLRGQKNEADHSYLLTYKSRKCS</sequence>
<evidence type="ECO:0000313" key="1">
    <source>
        <dbReference type="EMBL" id="TEB04427.1"/>
    </source>
</evidence>
<dbReference type="RefSeq" id="WP_190259542.1">
    <property type="nucleotide sequence ID" value="NZ_QFGA01000004.1"/>
</dbReference>
<dbReference type="EMBL" id="QFGA01000004">
    <property type="protein sequence ID" value="TEB04427.1"/>
    <property type="molecule type" value="Genomic_DNA"/>
</dbReference>
<evidence type="ECO:0000313" key="2">
    <source>
        <dbReference type="Proteomes" id="UP000298324"/>
    </source>
</evidence>
<organism evidence="1 2">
    <name type="scientific">Pelotomaculum schinkii</name>
    <dbReference type="NCBI Taxonomy" id="78350"/>
    <lineage>
        <taxon>Bacteria</taxon>
        <taxon>Bacillati</taxon>
        <taxon>Bacillota</taxon>
        <taxon>Clostridia</taxon>
        <taxon>Eubacteriales</taxon>
        <taxon>Desulfotomaculaceae</taxon>
        <taxon>Pelotomaculum</taxon>
    </lineage>
</organism>
<name>A0A4Y7R6F3_9FIRM</name>
<gene>
    <name evidence="1" type="ORF">Psch_04154</name>
</gene>
<comment type="caution">
    <text evidence="1">The sequence shown here is derived from an EMBL/GenBank/DDBJ whole genome shotgun (WGS) entry which is preliminary data.</text>
</comment>
<dbReference type="Proteomes" id="UP000298324">
    <property type="component" value="Unassembled WGS sequence"/>
</dbReference>